<name>A0A0A9ACH9_ARUDO</name>
<sequence length="27" mass="3323">MMFYFSQEKLALTPLCALVSIMKERWW</sequence>
<reference evidence="1" key="1">
    <citation type="submission" date="2014-09" db="EMBL/GenBank/DDBJ databases">
        <authorList>
            <person name="Magalhaes I.L.F."/>
            <person name="Oliveira U."/>
            <person name="Santos F.R."/>
            <person name="Vidigal T.H.D.A."/>
            <person name="Brescovit A.D."/>
            <person name="Santos A.J."/>
        </authorList>
    </citation>
    <scope>NUCLEOTIDE SEQUENCE</scope>
    <source>
        <tissue evidence="1">Shoot tissue taken approximately 20 cm above the soil surface</tissue>
    </source>
</reference>
<accession>A0A0A9ACH9</accession>
<dbReference type="AlphaFoldDB" id="A0A0A9ACH9"/>
<dbReference type="EMBL" id="GBRH01253098">
    <property type="protein sequence ID" value="JAD44797.1"/>
    <property type="molecule type" value="Transcribed_RNA"/>
</dbReference>
<proteinExistence type="predicted"/>
<reference evidence="1" key="2">
    <citation type="journal article" date="2015" name="Data Brief">
        <title>Shoot transcriptome of the giant reed, Arundo donax.</title>
        <authorList>
            <person name="Barrero R.A."/>
            <person name="Guerrero F.D."/>
            <person name="Moolhuijzen P."/>
            <person name="Goolsby J.A."/>
            <person name="Tidwell J."/>
            <person name="Bellgard S.E."/>
            <person name="Bellgard M.I."/>
        </authorList>
    </citation>
    <scope>NUCLEOTIDE SEQUENCE</scope>
    <source>
        <tissue evidence="1">Shoot tissue taken approximately 20 cm above the soil surface</tissue>
    </source>
</reference>
<protein>
    <submittedName>
        <fullName evidence="1">Uncharacterized protein</fullName>
    </submittedName>
</protein>
<organism evidence="1">
    <name type="scientific">Arundo donax</name>
    <name type="common">Giant reed</name>
    <name type="synonym">Donax arundinaceus</name>
    <dbReference type="NCBI Taxonomy" id="35708"/>
    <lineage>
        <taxon>Eukaryota</taxon>
        <taxon>Viridiplantae</taxon>
        <taxon>Streptophyta</taxon>
        <taxon>Embryophyta</taxon>
        <taxon>Tracheophyta</taxon>
        <taxon>Spermatophyta</taxon>
        <taxon>Magnoliopsida</taxon>
        <taxon>Liliopsida</taxon>
        <taxon>Poales</taxon>
        <taxon>Poaceae</taxon>
        <taxon>PACMAD clade</taxon>
        <taxon>Arundinoideae</taxon>
        <taxon>Arundineae</taxon>
        <taxon>Arundo</taxon>
    </lineage>
</organism>
<evidence type="ECO:0000313" key="1">
    <source>
        <dbReference type="EMBL" id="JAD44797.1"/>
    </source>
</evidence>